<comment type="caution">
    <text evidence="1">The sequence shown here is derived from an EMBL/GenBank/DDBJ whole genome shotgun (WGS) entry which is preliminary data.</text>
</comment>
<evidence type="ECO:0000313" key="2">
    <source>
        <dbReference type="Proteomes" id="UP001055879"/>
    </source>
</evidence>
<reference evidence="1 2" key="2">
    <citation type="journal article" date="2022" name="Mol. Ecol. Resour.">
        <title>The genomes of chicory, endive, great burdock and yacon provide insights into Asteraceae paleo-polyploidization history and plant inulin production.</title>
        <authorList>
            <person name="Fan W."/>
            <person name="Wang S."/>
            <person name="Wang H."/>
            <person name="Wang A."/>
            <person name="Jiang F."/>
            <person name="Liu H."/>
            <person name="Zhao H."/>
            <person name="Xu D."/>
            <person name="Zhang Y."/>
        </authorList>
    </citation>
    <scope>NUCLEOTIDE SEQUENCE [LARGE SCALE GENOMIC DNA]</scope>
    <source>
        <strain evidence="2">cv. Niubang</strain>
    </source>
</reference>
<accession>A0ACB8XJM5</accession>
<protein>
    <submittedName>
        <fullName evidence="1">Uncharacterized protein</fullName>
    </submittedName>
</protein>
<evidence type="ECO:0000313" key="1">
    <source>
        <dbReference type="EMBL" id="KAI3667674.1"/>
    </source>
</evidence>
<gene>
    <name evidence="1" type="ORF">L6452_42743</name>
</gene>
<proteinExistence type="predicted"/>
<dbReference type="EMBL" id="CM042063">
    <property type="protein sequence ID" value="KAI3667674.1"/>
    <property type="molecule type" value="Genomic_DNA"/>
</dbReference>
<reference evidence="2" key="1">
    <citation type="journal article" date="2022" name="Mol. Ecol. Resour.">
        <title>The genomes of chicory, endive, great burdock and yacon provide insights into Asteraceae palaeo-polyploidization history and plant inulin production.</title>
        <authorList>
            <person name="Fan W."/>
            <person name="Wang S."/>
            <person name="Wang H."/>
            <person name="Wang A."/>
            <person name="Jiang F."/>
            <person name="Liu H."/>
            <person name="Zhao H."/>
            <person name="Xu D."/>
            <person name="Zhang Y."/>
        </authorList>
    </citation>
    <scope>NUCLEOTIDE SEQUENCE [LARGE SCALE GENOMIC DNA]</scope>
    <source>
        <strain evidence="2">cv. Niubang</strain>
    </source>
</reference>
<name>A0ACB8XJM5_ARCLA</name>
<keyword evidence="2" id="KW-1185">Reference proteome</keyword>
<sequence>MKPTTCNTPIFRKIDEGFNYESSGSFRSENGAITKKLRPKQYREENQEEAGDLCRDLRLEAVKRIEVVMSGMAWELSPGYVVNSNNIKGGPIHVFSPPKMETFRGHAGKSRERPTYVFSILGV</sequence>
<dbReference type="Proteomes" id="UP001055879">
    <property type="component" value="Linkage Group LG17"/>
</dbReference>
<organism evidence="1 2">
    <name type="scientific">Arctium lappa</name>
    <name type="common">Greater burdock</name>
    <name type="synonym">Lappa major</name>
    <dbReference type="NCBI Taxonomy" id="4217"/>
    <lineage>
        <taxon>Eukaryota</taxon>
        <taxon>Viridiplantae</taxon>
        <taxon>Streptophyta</taxon>
        <taxon>Embryophyta</taxon>
        <taxon>Tracheophyta</taxon>
        <taxon>Spermatophyta</taxon>
        <taxon>Magnoliopsida</taxon>
        <taxon>eudicotyledons</taxon>
        <taxon>Gunneridae</taxon>
        <taxon>Pentapetalae</taxon>
        <taxon>asterids</taxon>
        <taxon>campanulids</taxon>
        <taxon>Asterales</taxon>
        <taxon>Asteraceae</taxon>
        <taxon>Carduoideae</taxon>
        <taxon>Cardueae</taxon>
        <taxon>Arctiinae</taxon>
        <taxon>Arctium</taxon>
    </lineage>
</organism>